<accession>A0A494Y8N5</accession>
<gene>
    <name evidence="2" type="ORF">D7S86_03765</name>
</gene>
<comment type="caution">
    <text evidence="2">The sequence shown here is derived from an EMBL/GenBank/DDBJ whole genome shotgun (WGS) entry which is preliminary data.</text>
</comment>
<keyword evidence="1" id="KW-0812">Transmembrane</keyword>
<sequence>MQTEPMIEVRSPRPARVALGLNTPVAEWIACVLVPVLCGLYSLWLGADADWDLANYHIYNPFALLNGRFNQDFGAAGMQTYFNPLLDVPIYWIHMHLPSRLGGFLLGVFHGLTFVMVLALAKRTVPALPERDRIRVPLLLAIAGTLSASNVTGIGNSMGDITTALFIYAGLLVMLARWDRLSARGAGAVLTLIASGVLVGAGAGLKLTTAVSAVAACAALLVYPASLLTRIRLCFVFGIGVLLGFAATGGYWMLFMWQTFRNPVFPQFSTIFPNPLGAPITVGDARWGTKGVLEALLWPFIFSAHPVRISDLIIYQIIWPLAYIVFWVGVVVEIAARLRRRTLTQIDSRAWFVLLYVVIGYIVWMKAFSIYRYLVAVEVLLPIAVFVMLVRMLPYPSARRVALWILGASTLMNIGTGLTRSWGHEAWDDPLYRAEVPAIAQPAKTTVVLYVEQSAWAWLAPLFPSEVAFTQIENAYFVGTPAYAERVRNLVASRGGQAYAIIDGAKQWRARSLDARNDMLRSVGLLQSASGCAFVQRALNTLHLHERVEPVSSGGDQCKLVPLDEDKVTAADANRMFAEQAVAPYARSGFTLDPATCKPYQSWIGKGLIVYQWCPLTMR</sequence>
<feature type="transmembrane region" description="Helical" evidence="1">
    <location>
        <begin position="348"/>
        <end position="364"/>
    </location>
</feature>
<proteinExistence type="predicted"/>
<evidence type="ECO:0000313" key="3">
    <source>
        <dbReference type="Proteomes" id="UP000270342"/>
    </source>
</evidence>
<feature type="transmembrane region" description="Helical" evidence="1">
    <location>
        <begin position="313"/>
        <end position="336"/>
    </location>
</feature>
<keyword evidence="1" id="KW-0472">Membrane</keyword>
<name>A0A494Y8N5_9BURK</name>
<feature type="transmembrane region" description="Helical" evidence="1">
    <location>
        <begin position="161"/>
        <end position="178"/>
    </location>
</feature>
<organism evidence="2 3">
    <name type="scientific">Pararobbsia silviterrae</name>
    <dbReference type="NCBI Taxonomy" id="1792498"/>
    <lineage>
        <taxon>Bacteria</taxon>
        <taxon>Pseudomonadati</taxon>
        <taxon>Pseudomonadota</taxon>
        <taxon>Betaproteobacteria</taxon>
        <taxon>Burkholderiales</taxon>
        <taxon>Burkholderiaceae</taxon>
        <taxon>Pararobbsia</taxon>
    </lineage>
</organism>
<keyword evidence="3" id="KW-1185">Reference proteome</keyword>
<feature type="transmembrane region" description="Helical" evidence="1">
    <location>
        <begin position="235"/>
        <end position="257"/>
    </location>
</feature>
<evidence type="ECO:0000313" key="2">
    <source>
        <dbReference type="EMBL" id="RKP59039.1"/>
    </source>
</evidence>
<protein>
    <recommendedName>
        <fullName evidence="4">DUF2029 domain-containing protein</fullName>
    </recommendedName>
</protein>
<feature type="transmembrane region" description="Helical" evidence="1">
    <location>
        <begin position="133"/>
        <end position="155"/>
    </location>
</feature>
<dbReference type="EMBL" id="RBZU01000001">
    <property type="protein sequence ID" value="RKP59039.1"/>
    <property type="molecule type" value="Genomic_DNA"/>
</dbReference>
<reference evidence="2 3" key="1">
    <citation type="submission" date="2018-10" db="EMBL/GenBank/DDBJ databases">
        <title>Robbsia sp. DHC34, isolated from soil.</title>
        <authorList>
            <person name="Gao Z.-H."/>
            <person name="Qiu L.-H."/>
        </authorList>
    </citation>
    <scope>NUCLEOTIDE SEQUENCE [LARGE SCALE GENOMIC DNA]</scope>
    <source>
        <strain evidence="2 3">DHC34</strain>
    </source>
</reference>
<feature type="transmembrane region" description="Helical" evidence="1">
    <location>
        <begin position="210"/>
        <end position="228"/>
    </location>
</feature>
<evidence type="ECO:0000256" key="1">
    <source>
        <dbReference type="SAM" id="Phobius"/>
    </source>
</evidence>
<evidence type="ECO:0008006" key="4">
    <source>
        <dbReference type="Google" id="ProtNLM"/>
    </source>
</evidence>
<feature type="transmembrane region" description="Helical" evidence="1">
    <location>
        <begin position="21"/>
        <end position="44"/>
    </location>
</feature>
<dbReference type="RefSeq" id="WP_121083539.1">
    <property type="nucleotide sequence ID" value="NZ_RBZU01000001.1"/>
</dbReference>
<dbReference type="OrthoDB" id="1814621at2"/>
<dbReference type="Proteomes" id="UP000270342">
    <property type="component" value="Unassembled WGS sequence"/>
</dbReference>
<feature type="transmembrane region" description="Helical" evidence="1">
    <location>
        <begin position="185"/>
        <end position="204"/>
    </location>
</feature>
<dbReference type="AlphaFoldDB" id="A0A494Y8N5"/>
<keyword evidence="1" id="KW-1133">Transmembrane helix</keyword>
<feature type="transmembrane region" description="Helical" evidence="1">
    <location>
        <begin position="370"/>
        <end position="390"/>
    </location>
</feature>
<feature type="transmembrane region" description="Helical" evidence="1">
    <location>
        <begin position="101"/>
        <end position="121"/>
    </location>
</feature>